<dbReference type="InterPro" id="IPR000571">
    <property type="entry name" value="Znf_CCCH"/>
</dbReference>
<name>A0A812PTV2_9DINO</name>
<dbReference type="PROSITE" id="PS50103">
    <property type="entry name" value="ZF_C3H1"/>
    <property type="match status" value="1"/>
</dbReference>
<reference evidence="3" key="1">
    <citation type="submission" date="2021-02" db="EMBL/GenBank/DDBJ databases">
        <authorList>
            <person name="Dougan E. K."/>
            <person name="Rhodes N."/>
            <person name="Thang M."/>
            <person name="Chan C."/>
        </authorList>
    </citation>
    <scope>NUCLEOTIDE SEQUENCE</scope>
</reference>
<evidence type="ECO:0000313" key="4">
    <source>
        <dbReference type="Proteomes" id="UP000604046"/>
    </source>
</evidence>
<organism evidence="3 4">
    <name type="scientific">Symbiodinium natans</name>
    <dbReference type="NCBI Taxonomy" id="878477"/>
    <lineage>
        <taxon>Eukaryota</taxon>
        <taxon>Sar</taxon>
        <taxon>Alveolata</taxon>
        <taxon>Dinophyceae</taxon>
        <taxon>Suessiales</taxon>
        <taxon>Symbiodiniaceae</taxon>
        <taxon>Symbiodinium</taxon>
    </lineage>
</organism>
<dbReference type="GO" id="GO:0008270">
    <property type="term" value="F:zinc ion binding"/>
    <property type="evidence" value="ECO:0007669"/>
    <property type="project" value="UniProtKB-KW"/>
</dbReference>
<evidence type="ECO:0000259" key="2">
    <source>
        <dbReference type="PROSITE" id="PS50103"/>
    </source>
</evidence>
<feature type="domain" description="C3H1-type" evidence="2">
    <location>
        <begin position="62"/>
        <end position="85"/>
    </location>
</feature>
<gene>
    <name evidence="3" type="ORF">SNAT2548_LOCUS18245</name>
</gene>
<protein>
    <recommendedName>
        <fullName evidence="2">C3H1-type domain-containing protein</fullName>
    </recommendedName>
</protein>
<dbReference type="EMBL" id="CAJNDS010002139">
    <property type="protein sequence ID" value="CAE7347626.1"/>
    <property type="molecule type" value="Genomic_DNA"/>
</dbReference>
<dbReference type="OrthoDB" id="430201at2759"/>
<evidence type="ECO:0000313" key="3">
    <source>
        <dbReference type="EMBL" id="CAE7347626.1"/>
    </source>
</evidence>
<keyword evidence="4" id="KW-1185">Reference proteome</keyword>
<keyword evidence="1" id="KW-0863">Zinc-finger</keyword>
<dbReference type="AlphaFoldDB" id="A0A812PTV2"/>
<evidence type="ECO:0000256" key="1">
    <source>
        <dbReference type="PROSITE-ProRule" id="PRU00723"/>
    </source>
</evidence>
<feature type="zinc finger region" description="C3H1-type" evidence="1">
    <location>
        <begin position="62"/>
        <end position="85"/>
    </location>
</feature>
<keyword evidence="1" id="KW-0479">Metal-binding</keyword>
<proteinExistence type="predicted"/>
<dbReference type="Proteomes" id="UP000604046">
    <property type="component" value="Unassembled WGS sequence"/>
</dbReference>
<accession>A0A812PTV2</accession>
<sequence length="171" mass="18737">MAAGWSRLSSWPCTGADAFLREPMDGVVDMEAQPKVEPVAEKLLAEAVSQSEQEGDCHDCNPCVFFASSMGCLHGVGCRFCHVHPAKKDGPAKRARKQTRDKLKAQVLGLIANQEDMQAQQDELQQMAKNNSFARAFILACLEGHVLAAHAEIPDEDRARILLPGPVPRFK</sequence>
<comment type="caution">
    <text evidence="3">The sequence shown here is derived from an EMBL/GenBank/DDBJ whole genome shotgun (WGS) entry which is preliminary data.</text>
</comment>
<keyword evidence="1" id="KW-0862">Zinc</keyword>